<dbReference type="EMBL" id="BPLR01021097">
    <property type="protein sequence ID" value="GIX85840.1"/>
    <property type="molecule type" value="Genomic_DNA"/>
</dbReference>
<gene>
    <name evidence="1" type="ORF">CEXT_186771</name>
</gene>
<evidence type="ECO:0000313" key="1">
    <source>
        <dbReference type="EMBL" id="GIX85840.1"/>
    </source>
</evidence>
<dbReference type="AlphaFoldDB" id="A0AAV4NLZ2"/>
<organism evidence="1 2">
    <name type="scientific">Caerostris extrusa</name>
    <name type="common">Bark spider</name>
    <name type="synonym">Caerostris bankana</name>
    <dbReference type="NCBI Taxonomy" id="172846"/>
    <lineage>
        <taxon>Eukaryota</taxon>
        <taxon>Metazoa</taxon>
        <taxon>Ecdysozoa</taxon>
        <taxon>Arthropoda</taxon>
        <taxon>Chelicerata</taxon>
        <taxon>Arachnida</taxon>
        <taxon>Araneae</taxon>
        <taxon>Araneomorphae</taxon>
        <taxon>Entelegynae</taxon>
        <taxon>Araneoidea</taxon>
        <taxon>Araneidae</taxon>
        <taxon>Caerostris</taxon>
    </lineage>
</organism>
<comment type="caution">
    <text evidence="1">The sequence shown here is derived from an EMBL/GenBank/DDBJ whole genome shotgun (WGS) entry which is preliminary data.</text>
</comment>
<proteinExistence type="predicted"/>
<evidence type="ECO:0000313" key="2">
    <source>
        <dbReference type="Proteomes" id="UP001054945"/>
    </source>
</evidence>
<sequence>MGGEVQCPTCLGQGWEFCPYCRGNKWYPLAVDSFDGDCVKCQRIWRKERKLTINDSSKRQYSELFVK</sequence>
<accession>A0AAV4NLZ2</accession>
<name>A0AAV4NLZ2_CAEEX</name>
<dbReference type="Proteomes" id="UP001054945">
    <property type="component" value="Unassembled WGS sequence"/>
</dbReference>
<keyword evidence="2" id="KW-1185">Reference proteome</keyword>
<protein>
    <submittedName>
        <fullName evidence="1">Uncharacterized protein</fullName>
    </submittedName>
</protein>
<reference evidence="1 2" key="1">
    <citation type="submission" date="2021-06" db="EMBL/GenBank/DDBJ databases">
        <title>Caerostris extrusa draft genome.</title>
        <authorList>
            <person name="Kono N."/>
            <person name="Arakawa K."/>
        </authorList>
    </citation>
    <scope>NUCLEOTIDE SEQUENCE [LARGE SCALE GENOMIC DNA]</scope>
</reference>